<keyword evidence="3" id="KW-0805">Transcription regulation</keyword>
<dbReference type="Pfam" id="PF00172">
    <property type="entry name" value="Zn_clus"/>
    <property type="match status" value="1"/>
</dbReference>
<reference evidence="8" key="1">
    <citation type="submission" date="2023-06" db="EMBL/GenBank/DDBJ databases">
        <title>Conoideocrella luteorostrata (Hypocreales: Clavicipitaceae), a potential biocontrol fungus for elongate hemlock scale in United States Christmas tree production areas.</title>
        <authorList>
            <person name="Barrett H."/>
            <person name="Lovett B."/>
            <person name="Macias A.M."/>
            <person name="Stajich J.E."/>
            <person name="Kasson M.T."/>
        </authorList>
    </citation>
    <scope>NUCLEOTIDE SEQUENCE</scope>
    <source>
        <strain evidence="8">ARSEF 14590</strain>
    </source>
</reference>
<evidence type="ECO:0000256" key="1">
    <source>
        <dbReference type="ARBA" id="ARBA00022723"/>
    </source>
</evidence>
<dbReference type="GO" id="GO:0006351">
    <property type="term" value="P:DNA-templated transcription"/>
    <property type="evidence" value="ECO:0007669"/>
    <property type="project" value="InterPro"/>
</dbReference>
<dbReference type="Gene3D" id="4.10.240.10">
    <property type="entry name" value="Zn(2)-C6 fungal-type DNA-binding domain"/>
    <property type="match status" value="1"/>
</dbReference>
<keyword evidence="2" id="KW-0862">Zinc</keyword>
<evidence type="ECO:0000313" key="8">
    <source>
        <dbReference type="EMBL" id="KAK2601820.1"/>
    </source>
</evidence>
<evidence type="ECO:0000256" key="3">
    <source>
        <dbReference type="ARBA" id="ARBA00023015"/>
    </source>
</evidence>
<evidence type="ECO:0000256" key="2">
    <source>
        <dbReference type="ARBA" id="ARBA00022833"/>
    </source>
</evidence>
<dbReference type="PANTHER" id="PTHR47660">
    <property type="entry name" value="TRANSCRIPTION FACTOR WITH C2H2 AND ZN(2)-CYS(6) DNA BINDING DOMAIN (EUROFUNG)-RELATED-RELATED"/>
    <property type="match status" value="1"/>
</dbReference>
<dbReference type="GO" id="GO:0003677">
    <property type="term" value="F:DNA binding"/>
    <property type="evidence" value="ECO:0007669"/>
    <property type="project" value="InterPro"/>
</dbReference>
<dbReference type="GO" id="GO:0000981">
    <property type="term" value="F:DNA-binding transcription factor activity, RNA polymerase II-specific"/>
    <property type="evidence" value="ECO:0007669"/>
    <property type="project" value="InterPro"/>
</dbReference>
<keyword evidence="9" id="KW-1185">Reference proteome</keyword>
<evidence type="ECO:0000256" key="4">
    <source>
        <dbReference type="ARBA" id="ARBA00023163"/>
    </source>
</evidence>
<dbReference type="SMART" id="SM00066">
    <property type="entry name" value="GAL4"/>
    <property type="match status" value="1"/>
</dbReference>
<keyword evidence="5" id="KW-0539">Nucleus</keyword>
<evidence type="ECO:0000256" key="5">
    <source>
        <dbReference type="ARBA" id="ARBA00023242"/>
    </source>
</evidence>
<organism evidence="8 9">
    <name type="scientific">Conoideocrella luteorostrata</name>
    <dbReference type="NCBI Taxonomy" id="1105319"/>
    <lineage>
        <taxon>Eukaryota</taxon>
        <taxon>Fungi</taxon>
        <taxon>Dikarya</taxon>
        <taxon>Ascomycota</taxon>
        <taxon>Pezizomycotina</taxon>
        <taxon>Sordariomycetes</taxon>
        <taxon>Hypocreomycetidae</taxon>
        <taxon>Hypocreales</taxon>
        <taxon>Clavicipitaceae</taxon>
        <taxon>Conoideocrella</taxon>
    </lineage>
</organism>
<dbReference type="EMBL" id="JASWJB010000069">
    <property type="protein sequence ID" value="KAK2601820.1"/>
    <property type="molecule type" value="Genomic_DNA"/>
</dbReference>
<proteinExistence type="predicted"/>
<dbReference type="PROSITE" id="PS50048">
    <property type="entry name" value="ZN2_CY6_FUNGAL_2"/>
    <property type="match status" value="1"/>
</dbReference>
<protein>
    <recommendedName>
        <fullName evidence="7">Zn(2)-C6 fungal-type domain-containing protein</fullName>
    </recommendedName>
</protein>
<feature type="compositionally biased region" description="Polar residues" evidence="6">
    <location>
        <begin position="80"/>
        <end position="97"/>
    </location>
</feature>
<dbReference type="CDD" id="cd12148">
    <property type="entry name" value="fungal_TF_MHR"/>
    <property type="match status" value="1"/>
</dbReference>
<feature type="compositionally biased region" description="Polar residues" evidence="6">
    <location>
        <begin position="256"/>
        <end position="265"/>
    </location>
</feature>
<keyword evidence="4" id="KW-0804">Transcription</keyword>
<feature type="region of interest" description="Disordered" evidence="6">
    <location>
        <begin position="1"/>
        <end position="39"/>
    </location>
</feature>
<feature type="region of interest" description="Disordered" evidence="6">
    <location>
        <begin position="255"/>
        <end position="281"/>
    </location>
</feature>
<evidence type="ECO:0000256" key="6">
    <source>
        <dbReference type="SAM" id="MobiDB-lite"/>
    </source>
</evidence>
<dbReference type="SUPFAM" id="SSF57701">
    <property type="entry name" value="Zn2/Cys6 DNA-binding domain"/>
    <property type="match status" value="1"/>
</dbReference>
<dbReference type="GO" id="GO:0008270">
    <property type="term" value="F:zinc ion binding"/>
    <property type="evidence" value="ECO:0007669"/>
    <property type="project" value="InterPro"/>
</dbReference>
<dbReference type="Pfam" id="PF04082">
    <property type="entry name" value="Fungal_trans"/>
    <property type="match status" value="1"/>
</dbReference>
<dbReference type="PROSITE" id="PS00463">
    <property type="entry name" value="ZN2_CY6_FUNGAL_1"/>
    <property type="match status" value="1"/>
</dbReference>
<dbReference type="AlphaFoldDB" id="A0AAJ0CTF9"/>
<name>A0AAJ0CTF9_9HYPO</name>
<gene>
    <name evidence="8" type="ORF">QQS21_004603</name>
</gene>
<dbReference type="InterPro" id="IPR036864">
    <property type="entry name" value="Zn2-C6_fun-type_DNA-bd_sf"/>
</dbReference>
<feature type="domain" description="Zn(2)-C6 fungal-type" evidence="7">
    <location>
        <begin position="48"/>
        <end position="77"/>
    </location>
</feature>
<dbReference type="PANTHER" id="PTHR47660:SF2">
    <property type="entry name" value="TRANSCRIPTION FACTOR WITH C2H2 AND ZN(2)-CYS(6) DNA BINDING DOMAIN (EUROFUNG)"/>
    <property type="match status" value="1"/>
</dbReference>
<accession>A0AAJ0CTF9</accession>
<sequence>MFVTFAPKVSQERKCLDSQPPGHEAKDRNHSADSALVKDNLPSRVSQACRACAANHLRCSETKPCQRCLSKEITCNWDDPTSSIPNDTLTPPTTISPSGDLLDSPGNQQNDANLSLLDVFDQTQSVEPNTGGDAARPNVVFPVDVGCSSAHLDTFSPVVEFTGLSTEFVPPFDSYDFDFNTSMELDDMDLEFLNSCNTNVPLHAENFSLPATSSKYGREDSVDSNPQVGINAFVGSQWSFQPTAEDHRAAEEENLSIPTTSSYHSPESRISMDSRNTPKLTTSGRDKIMTIVVNNCSTGGIPKATASFPSVDLLDSLLDVCLYSFQSETKNYIHIPTFDPNKKRPELVTTIIALGAVMTQDPTLVKLGFALQESARAALPKLWEESNIRVRDLELSQCFFMLLKVGLWSGLGRKVEIAESYLQMLITMLRRGGKFKNVTYPTLLVTKELESEALDSAWRRWVEQESFRRLCLQVLQHDSNTSMCFLVNPVASYAEIQLPMRASSALWFAATSHEWKEIYLSLGGQLKTTILADYIDDTGLLNTIEDKRDLLQTSQVLLSCIWRLAWELNQLNSVKKCTPKRWNKLLLASRLDELLQILQHFRLSVEPKISPDIAMSLDCTCLHLHAPIEDIQIFAGIEGPQQSRAVYPLIKTWAGEESARNAVWHAGQVLRFARLLKQQCLQGHLAMILYQAGLVLWVYGLFTKKSPPSESKEVQAVLDAPVNTDIQRFIQLEMGMPSITTEKGDSGIYLCDTDRVMEAVVLAMRKNFEGKSRPFLIEKLVRILTALHSLNSKDCV</sequence>
<dbReference type="InterPro" id="IPR007219">
    <property type="entry name" value="XnlR_reg_dom"/>
</dbReference>
<keyword evidence="1" id="KW-0479">Metal-binding</keyword>
<feature type="region of interest" description="Disordered" evidence="6">
    <location>
        <begin position="80"/>
        <end position="108"/>
    </location>
</feature>
<comment type="caution">
    <text evidence="8">The sequence shown here is derived from an EMBL/GenBank/DDBJ whole genome shotgun (WGS) entry which is preliminary data.</text>
</comment>
<evidence type="ECO:0000259" key="7">
    <source>
        <dbReference type="PROSITE" id="PS50048"/>
    </source>
</evidence>
<dbReference type="CDD" id="cd00067">
    <property type="entry name" value="GAL4"/>
    <property type="match status" value="1"/>
</dbReference>
<dbReference type="InterPro" id="IPR001138">
    <property type="entry name" value="Zn2Cys6_DnaBD"/>
</dbReference>
<evidence type="ECO:0000313" key="9">
    <source>
        <dbReference type="Proteomes" id="UP001251528"/>
    </source>
</evidence>
<dbReference type="Proteomes" id="UP001251528">
    <property type="component" value="Unassembled WGS sequence"/>
</dbReference>